<evidence type="ECO:0000256" key="1">
    <source>
        <dbReference type="SAM" id="SignalP"/>
    </source>
</evidence>
<evidence type="ECO:0000313" key="3">
    <source>
        <dbReference type="EMBL" id="AHG92024.1"/>
    </source>
</evidence>
<evidence type="ECO:0000259" key="2">
    <source>
        <dbReference type="Pfam" id="PF13349"/>
    </source>
</evidence>
<dbReference type="InterPro" id="IPR025164">
    <property type="entry name" value="Toastrack_DUF4097"/>
</dbReference>
<protein>
    <recommendedName>
        <fullName evidence="2">DUF4097 domain-containing protein</fullName>
    </recommendedName>
</protein>
<dbReference type="KEGG" id="gba:J421_4487"/>
<dbReference type="InParanoid" id="W0RLR0"/>
<dbReference type="eggNOG" id="COG3595">
    <property type="taxonomic scope" value="Bacteria"/>
</dbReference>
<gene>
    <name evidence="3" type="ORF">J421_4487</name>
</gene>
<feature type="domain" description="DUF4097" evidence="2">
    <location>
        <begin position="189"/>
        <end position="354"/>
    </location>
</feature>
<dbReference type="HOGENOM" id="CLU_775581_0_0_0"/>
<keyword evidence="4" id="KW-1185">Reference proteome</keyword>
<dbReference type="RefSeq" id="WP_025413455.1">
    <property type="nucleotide sequence ID" value="NZ_CP007128.1"/>
</dbReference>
<dbReference type="EMBL" id="CP007128">
    <property type="protein sequence ID" value="AHG92024.1"/>
    <property type="molecule type" value="Genomic_DNA"/>
</dbReference>
<name>W0RLR0_9BACT</name>
<accession>W0RLR0</accession>
<dbReference type="Pfam" id="PF13349">
    <property type="entry name" value="DUF4097"/>
    <property type="match status" value="1"/>
</dbReference>
<organism evidence="3 4">
    <name type="scientific">Gemmatirosa kalamazoonensis</name>
    <dbReference type="NCBI Taxonomy" id="861299"/>
    <lineage>
        <taxon>Bacteria</taxon>
        <taxon>Pseudomonadati</taxon>
        <taxon>Gemmatimonadota</taxon>
        <taxon>Gemmatimonadia</taxon>
        <taxon>Gemmatimonadales</taxon>
        <taxon>Gemmatimonadaceae</taxon>
        <taxon>Gemmatirosa</taxon>
    </lineage>
</organism>
<feature type="chain" id="PRO_5004795149" description="DUF4097 domain-containing protein" evidence="1">
    <location>
        <begin position="25"/>
        <end position="357"/>
    </location>
</feature>
<keyword evidence="1" id="KW-0732">Signal</keyword>
<dbReference type="OrthoDB" id="113158at2"/>
<sequence>MSTLPRARTLLRAAVVGGATIATAAVAGAQGGERHALRGAAAVWNLVGTVRVVAGSGSDVTVDVVRRGRDASKLRVEAGDFRGTSAVRVIYPDDDIVYPDLPRGSRMRTRVRSDGTWGGGNYGAFGSGDTQIRSSGSGTEAWADVTVAVPSGGKVAVHLAAGEATVTNVNGDLDLDVDAASVTADGTRGRLAVDAGSGRVRVSNAQGDVDLDLGSGPVELRDVSATRLKVDGGSGSLTGANLSASSIDLDLGSGSARLSNVTSKDVKIDNGSGSVDLDLASDIDAVRIDTGSGSITLRIPATLGAQVDIDSGSGGIESDVPIQVTRKESDHLRGQIGDGRGRIVIDGGSGGVRILKH</sequence>
<dbReference type="STRING" id="861299.J421_4487"/>
<reference evidence="3 4" key="1">
    <citation type="journal article" date="2014" name="Genome Announc.">
        <title>Genome Sequence and Methylome of Soil Bacterium Gemmatirosa kalamazoonensis KBS708T, a Member of the Rarely Cultivated Gemmatimonadetes Phylum.</title>
        <authorList>
            <person name="Debruyn J.M."/>
            <person name="Radosevich M."/>
            <person name="Wommack K.E."/>
            <person name="Polson S.W."/>
            <person name="Hauser L.J."/>
            <person name="Fawaz M.N."/>
            <person name="Korlach J."/>
            <person name="Tsai Y.C."/>
        </authorList>
    </citation>
    <scope>NUCLEOTIDE SEQUENCE [LARGE SCALE GENOMIC DNA]</scope>
    <source>
        <strain evidence="3 4">KBS708</strain>
    </source>
</reference>
<dbReference type="AlphaFoldDB" id="W0RLR0"/>
<proteinExistence type="predicted"/>
<dbReference type="Proteomes" id="UP000019151">
    <property type="component" value="Chromosome"/>
</dbReference>
<feature type="signal peptide" evidence="1">
    <location>
        <begin position="1"/>
        <end position="24"/>
    </location>
</feature>
<evidence type="ECO:0000313" key="4">
    <source>
        <dbReference type="Proteomes" id="UP000019151"/>
    </source>
</evidence>